<accession>S4TF05</accession>
<name>S4TF05_9VIRU</name>
<proteinExistence type="predicted"/>
<organism evidence="1">
    <name type="scientific">uncultured marine virus</name>
    <dbReference type="NCBI Taxonomy" id="186617"/>
    <lineage>
        <taxon>Viruses</taxon>
        <taxon>environmental samples</taxon>
    </lineage>
</organism>
<protein>
    <submittedName>
        <fullName evidence="1">Uncharacterized protein</fullName>
    </submittedName>
</protein>
<dbReference type="EMBL" id="JX904070">
    <property type="protein sequence ID" value="AGA18243.1"/>
    <property type="molecule type" value="Genomic_DNA"/>
</dbReference>
<evidence type="ECO:0000313" key="1">
    <source>
        <dbReference type="EMBL" id="AGA18243.1"/>
    </source>
</evidence>
<sequence>MARKSKYAMKVEPAEMTLTFPIGSIGPSNTMKTIDLSQCASIVNRRFYRQGLNWAVSGFTLHAVAGSGSVGITRLPQGWVTAQSWEKAMRHWLKQQNEAIDEAGMQSAVARYRDFKVHMDKTHVDGLGFDDNFIPYIRRNDGLGWEEYLKGEWDKSIVVVPNANGVVGNTQEYTVHMVGDDDAAPGQSKGIIKAYQGSRGVPQSPDPSTPPNVEDNLYTQMFDVGANNEEIVDNAVDRNDNLPYPQMEYPGAEVNANGLVFHDNLTISATTVSGRTSCGGATFPCGLIRLRIDPGLSAVNEQPIAWLQVHLVPGSHRGYLAESMVEM</sequence>
<reference evidence="1" key="1">
    <citation type="journal article" date="2013" name="ISME J.">
        <title>Previously unknown and highly divergent ssDNA viruses populate the oceans.</title>
        <authorList>
            <person name="Labonte J.M."/>
            <person name="Suttle C.A."/>
        </authorList>
    </citation>
    <scope>NUCLEOTIDE SEQUENCE</scope>
</reference>